<feature type="region of interest" description="Disordered" evidence="1">
    <location>
        <begin position="96"/>
        <end position="213"/>
    </location>
</feature>
<feature type="compositionally biased region" description="Basic and acidic residues" evidence="1">
    <location>
        <begin position="48"/>
        <end position="76"/>
    </location>
</feature>
<evidence type="ECO:0000313" key="3">
    <source>
        <dbReference type="Proteomes" id="UP001218218"/>
    </source>
</evidence>
<feature type="region of interest" description="Disordered" evidence="1">
    <location>
        <begin position="34"/>
        <end position="83"/>
    </location>
</feature>
<accession>A0AAD7AIM3</accession>
<evidence type="ECO:0000256" key="1">
    <source>
        <dbReference type="SAM" id="MobiDB-lite"/>
    </source>
</evidence>
<reference evidence="2" key="1">
    <citation type="submission" date="2023-03" db="EMBL/GenBank/DDBJ databases">
        <title>Massive genome expansion in bonnet fungi (Mycena s.s.) driven by repeated elements and novel gene families across ecological guilds.</title>
        <authorList>
            <consortium name="Lawrence Berkeley National Laboratory"/>
            <person name="Harder C.B."/>
            <person name="Miyauchi S."/>
            <person name="Viragh M."/>
            <person name="Kuo A."/>
            <person name="Thoen E."/>
            <person name="Andreopoulos B."/>
            <person name="Lu D."/>
            <person name="Skrede I."/>
            <person name="Drula E."/>
            <person name="Henrissat B."/>
            <person name="Morin E."/>
            <person name="Kohler A."/>
            <person name="Barry K."/>
            <person name="LaButti K."/>
            <person name="Morin E."/>
            <person name="Salamov A."/>
            <person name="Lipzen A."/>
            <person name="Mereny Z."/>
            <person name="Hegedus B."/>
            <person name="Baldrian P."/>
            <person name="Stursova M."/>
            <person name="Weitz H."/>
            <person name="Taylor A."/>
            <person name="Grigoriev I.V."/>
            <person name="Nagy L.G."/>
            <person name="Martin F."/>
            <person name="Kauserud H."/>
        </authorList>
    </citation>
    <scope>NUCLEOTIDE SEQUENCE</scope>
    <source>
        <strain evidence="2">CBHHK002</strain>
    </source>
</reference>
<protein>
    <submittedName>
        <fullName evidence="2">Uncharacterized protein</fullName>
    </submittedName>
</protein>
<sequence length="704" mass="79699">MDKTTEVTKEGFGFSDAKRAWKITTSARRGWGRVKSERKSANPILIPRIERRQSSERDPRSKRFVSMREKRKERIRTLSGRTERRHRIQWGLEESKARVKRKKESRPQHDQIERETDLRTSIHLLPPPGIESDASDTRKGQWHPRGGSSALMEPTRVHPPAKREYGAESFASTRRRRNNLLEKQDTEKENLKRNQLTPSSARYTTSTVRSASTAVRPARNQVESFRGRRGWRQTLEYNHSLAEQRLGEALFARLLIFRMFLEIAKDEGLAKKHKTRRLLLQLVSHLGDSDIFKSLAYTRHSETLNAIRELLGSDFHLFLALDRGQAPARTLNKAYHTEPGKYPFLLKILDTWDKYIPAESSSCVITGTTIPEHIFEALKYRHTEALLIELLVWNFQQPNTVLDRFIDKTTRIKPADGGKWTEFERNLNWVVPERNRYSLGHVPLDFSSLYCPDADRRLSALKDNKTQAVSLSYGRFVDRDMRDIAFDEPTFLTAMQGPPSTAKALAACLAFYFSHAFNSSPKLCDVFTFPAPGPAPAWAKQSAQLVELHSDTGKLQCSEIPGGDHVGPLATSADSLSEVVSWMEHSNRTPFCTPAAEASTPDLLFVLKLEDGECMWVIMQVAPVKSDGSDLLESLKEERLFCDAISRGASSISISGSILGWQEHNADSSLHKRVIELLNAPPAKGGPSTQRVPTELRVLAANLI</sequence>
<gene>
    <name evidence="2" type="ORF">DFH08DRAFT_1038984</name>
</gene>
<name>A0AAD7AIM3_9AGAR</name>
<feature type="compositionally biased region" description="Basic and acidic residues" evidence="1">
    <location>
        <begin position="105"/>
        <end position="120"/>
    </location>
</feature>
<dbReference type="Proteomes" id="UP001218218">
    <property type="component" value="Unassembled WGS sequence"/>
</dbReference>
<comment type="caution">
    <text evidence="2">The sequence shown here is derived from an EMBL/GenBank/DDBJ whole genome shotgun (WGS) entry which is preliminary data.</text>
</comment>
<evidence type="ECO:0000313" key="2">
    <source>
        <dbReference type="EMBL" id="KAJ7359778.1"/>
    </source>
</evidence>
<organism evidence="2 3">
    <name type="scientific">Mycena albidolilacea</name>
    <dbReference type="NCBI Taxonomy" id="1033008"/>
    <lineage>
        <taxon>Eukaryota</taxon>
        <taxon>Fungi</taxon>
        <taxon>Dikarya</taxon>
        <taxon>Basidiomycota</taxon>
        <taxon>Agaricomycotina</taxon>
        <taxon>Agaricomycetes</taxon>
        <taxon>Agaricomycetidae</taxon>
        <taxon>Agaricales</taxon>
        <taxon>Marasmiineae</taxon>
        <taxon>Mycenaceae</taxon>
        <taxon>Mycena</taxon>
    </lineage>
</organism>
<dbReference type="AlphaFoldDB" id="A0AAD7AIM3"/>
<proteinExistence type="predicted"/>
<feature type="compositionally biased region" description="Basic and acidic residues" evidence="1">
    <location>
        <begin position="179"/>
        <end position="192"/>
    </location>
</feature>
<keyword evidence="3" id="KW-1185">Reference proteome</keyword>
<dbReference type="EMBL" id="JARIHO010000006">
    <property type="protein sequence ID" value="KAJ7359778.1"/>
    <property type="molecule type" value="Genomic_DNA"/>
</dbReference>
<feature type="compositionally biased region" description="Low complexity" evidence="1">
    <location>
        <begin position="199"/>
        <end position="213"/>
    </location>
</feature>